<dbReference type="HOGENOM" id="CLU_2484081_0_0_1"/>
<feature type="region of interest" description="Disordered" evidence="1">
    <location>
        <begin position="38"/>
        <end position="87"/>
    </location>
</feature>
<proteinExistence type="predicted"/>
<name>A0A0C3S157_PHLG1</name>
<keyword evidence="3" id="KW-1185">Reference proteome</keyword>
<feature type="compositionally biased region" description="Low complexity" evidence="1">
    <location>
        <begin position="52"/>
        <end position="81"/>
    </location>
</feature>
<dbReference type="Proteomes" id="UP000053257">
    <property type="component" value="Unassembled WGS sequence"/>
</dbReference>
<dbReference type="OrthoDB" id="3200519at2759"/>
<reference evidence="2 3" key="1">
    <citation type="journal article" date="2014" name="PLoS Genet.">
        <title>Analysis of the Phlebiopsis gigantea genome, transcriptome and secretome provides insight into its pioneer colonization strategies of wood.</title>
        <authorList>
            <person name="Hori C."/>
            <person name="Ishida T."/>
            <person name="Igarashi K."/>
            <person name="Samejima M."/>
            <person name="Suzuki H."/>
            <person name="Master E."/>
            <person name="Ferreira P."/>
            <person name="Ruiz-Duenas F.J."/>
            <person name="Held B."/>
            <person name="Canessa P."/>
            <person name="Larrondo L.F."/>
            <person name="Schmoll M."/>
            <person name="Druzhinina I.S."/>
            <person name="Kubicek C.P."/>
            <person name="Gaskell J.A."/>
            <person name="Kersten P."/>
            <person name="St John F."/>
            <person name="Glasner J."/>
            <person name="Sabat G."/>
            <person name="Splinter BonDurant S."/>
            <person name="Syed K."/>
            <person name="Yadav J."/>
            <person name="Mgbeahuruike A.C."/>
            <person name="Kovalchuk A."/>
            <person name="Asiegbu F.O."/>
            <person name="Lackner G."/>
            <person name="Hoffmeister D."/>
            <person name="Rencoret J."/>
            <person name="Gutierrez A."/>
            <person name="Sun H."/>
            <person name="Lindquist E."/>
            <person name="Barry K."/>
            <person name="Riley R."/>
            <person name="Grigoriev I.V."/>
            <person name="Henrissat B."/>
            <person name="Kues U."/>
            <person name="Berka R.M."/>
            <person name="Martinez A.T."/>
            <person name="Covert S.F."/>
            <person name="Blanchette R.A."/>
            <person name="Cullen D."/>
        </authorList>
    </citation>
    <scope>NUCLEOTIDE SEQUENCE [LARGE SCALE GENOMIC DNA]</scope>
    <source>
        <strain evidence="2 3">11061_1 CR5-6</strain>
    </source>
</reference>
<evidence type="ECO:0000313" key="3">
    <source>
        <dbReference type="Proteomes" id="UP000053257"/>
    </source>
</evidence>
<evidence type="ECO:0000313" key="2">
    <source>
        <dbReference type="EMBL" id="KIP02902.1"/>
    </source>
</evidence>
<dbReference type="EMBL" id="KN840646">
    <property type="protein sequence ID" value="KIP02902.1"/>
    <property type="molecule type" value="Genomic_DNA"/>
</dbReference>
<organism evidence="2 3">
    <name type="scientific">Phlebiopsis gigantea (strain 11061_1 CR5-6)</name>
    <name type="common">White-rot fungus</name>
    <name type="synonym">Peniophora gigantea</name>
    <dbReference type="NCBI Taxonomy" id="745531"/>
    <lineage>
        <taxon>Eukaryota</taxon>
        <taxon>Fungi</taxon>
        <taxon>Dikarya</taxon>
        <taxon>Basidiomycota</taxon>
        <taxon>Agaricomycotina</taxon>
        <taxon>Agaricomycetes</taxon>
        <taxon>Polyporales</taxon>
        <taxon>Phanerochaetaceae</taxon>
        <taxon>Phlebiopsis</taxon>
    </lineage>
</organism>
<evidence type="ECO:0000256" key="1">
    <source>
        <dbReference type="SAM" id="MobiDB-lite"/>
    </source>
</evidence>
<sequence length="87" mass="9335">MAEEFGRDLEESLTRYSQEMHEYTLQLWTDSVRVAEGNKATQAGGGRRKTAAAKGTPRGEGRSSSSGSQPSSSSASPASPQQRDRST</sequence>
<dbReference type="AlphaFoldDB" id="A0A0C3S157"/>
<gene>
    <name evidence="2" type="ORF">PHLGIDRAFT_272201</name>
</gene>
<protein>
    <submittedName>
        <fullName evidence="2">Uncharacterized protein</fullName>
    </submittedName>
</protein>
<accession>A0A0C3S157</accession>